<protein>
    <recommendedName>
        <fullName evidence="1">F-box domain-containing protein</fullName>
    </recommendedName>
</protein>
<gene>
    <name evidence="2" type="ORF">NLI96_g1918</name>
</gene>
<sequence length="246" mass="27672">MMSLDDLPNELILLVIQQLPLPTLITSRRASRRWKQLTESAQLLYGRKDLLGLYFEAVHNQAFLQMRPALIPLLSRFGDRSRYLVSVQSEVASPLPQIFVTWVLEWPTRAAIGEFWPFWYALPPRGPDAPPGWRVGTSLLGARRIVKNVILGGEPIQDGVVSCRQTYDFQKEFCQHPNRATGLVTSFDDKFSIEMLIIAGHGSAQSFVGSVCTLTSQNRLHVGSGWVPFLKAELRRQESAIRNPSG</sequence>
<proteinExistence type="predicted"/>
<dbReference type="PROSITE" id="PS50181">
    <property type="entry name" value="FBOX"/>
    <property type="match status" value="1"/>
</dbReference>
<dbReference type="SUPFAM" id="SSF81383">
    <property type="entry name" value="F-box domain"/>
    <property type="match status" value="1"/>
</dbReference>
<comment type="caution">
    <text evidence="2">The sequence shown here is derived from an EMBL/GenBank/DDBJ whole genome shotgun (WGS) entry which is preliminary data.</text>
</comment>
<dbReference type="Gene3D" id="1.20.1280.50">
    <property type="match status" value="1"/>
</dbReference>
<dbReference type="CDD" id="cd09917">
    <property type="entry name" value="F-box_SF"/>
    <property type="match status" value="1"/>
</dbReference>
<accession>A0AAD5VB51</accession>
<evidence type="ECO:0000259" key="1">
    <source>
        <dbReference type="PROSITE" id="PS50181"/>
    </source>
</evidence>
<organism evidence="2 3">
    <name type="scientific">Meripilus lineatus</name>
    <dbReference type="NCBI Taxonomy" id="2056292"/>
    <lineage>
        <taxon>Eukaryota</taxon>
        <taxon>Fungi</taxon>
        <taxon>Dikarya</taxon>
        <taxon>Basidiomycota</taxon>
        <taxon>Agaricomycotina</taxon>
        <taxon>Agaricomycetes</taxon>
        <taxon>Polyporales</taxon>
        <taxon>Meripilaceae</taxon>
        <taxon>Meripilus</taxon>
    </lineage>
</organism>
<keyword evidence="3" id="KW-1185">Reference proteome</keyword>
<feature type="domain" description="F-box" evidence="1">
    <location>
        <begin position="1"/>
        <end position="48"/>
    </location>
</feature>
<dbReference type="EMBL" id="JANAWD010000040">
    <property type="protein sequence ID" value="KAJ3489731.1"/>
    <property type="molecule type" value="Genomic_DNA"/>
</dbReference>
<dbReference type="InterPro" id="IPR036047">
    <property type="entry name" value="F-box-like_dom_sf"/>
</dbReference>
<dbReference type="InterPro" id="IPR001810">
    <property type="entry name" value="F-box_dom"/>
</dbReference>
<evidence type="ECO:0000313" key="3">
    <source>
        <dbReference type="Proteomes" id="UP001212997"/>
    </source>
</evidence>
<dbReference type="Proteomes" id="UP001212997">
    <property type="component" value="Unassembled WGS sequence"/>
</dbReference>
<dbReference type="AlphaFoldDB" id="A0AAD5VB51"/>
<reference evidence="2" key="1">
    <citation type="submission" date="2022-07" db="EMBL/GenBank/DDBJ databases">
        <title>Genome Sequence of Physisporinus lineatus.</title>
        <authorList>
            <person name="Buettner E."/>
        </authorList>
    </citation>
    <scope>NUCLEOTIDE SEQUENCE</scope>
    <source>
        <strain evidence="2">VT162</strain>
    </source>
</reference>
<evidence type="ECO:0000313" key="2">
    <source>
        <dbReference type="EMBL" id="KAJ3489731.1"/>
    </source>
</evidence>
<dbReference type="Pfam" id="PF00646">
    <property type="entry name" value="F-box"/>
    <property type="match status" value="1"/>
</dbReference>
<name>A0AAD5VB51_9APHY</name>